<sequence>MKDIILLIGHGSRGPDGNREIERFAGEWRARQPGLDIEVCFIEFADVLLEEGLDCAVRCATVRGAKRVIVVPLILNPPVT</sequence>
<keyword evidence="1" id="KW-0479">Metal-binding</keyword>
<dbReference type="GO" id="GO:0046872">
    <property type="term" value="F:metal ion binding"/>
    <property type="evidence" value="ECO:0007669"/>
    <property type="project" value="UniProtKB-KW"/>
</dbReference>
<dbReference type="Pfam" id="PF01903">
    <property type="entry name" value="CbiX"/>
    <property type="match status" value="1"/>
</dbReference>
<protein>
    <submittedName>
        <fullName evidence="4">CbiX protein</fullName>
    </submittedName>
</protein>
<dbReference type="Gene3D" id="3.40.50.1400">
    <property type="match status" value="1"/>
</dbReference>
<evidence type="ECO:0000256" key="1">
    <source>
        <dbReference type="ARBA" id="ARBA00022723"/>
    </source>
</evidence>
<dbReference type="EMBL" id="CAADGD010000037">
    <property type="protein sequence ID" value="VFK70743.1"/>
    <property type="molecule type" value="Genomic_DNA"/>
</dbReference>
<dbReference type="GO" id="GO:0016829">
    <property type="term" value="F:lyase activity"/>
    <property type="evidence" value="ECO:0007669"/>
    <property type="project" value="UniProtKB-KW"/>
</dbReference>
<accession>A0A451AXI4</accession>
<dbReference type="SUPFAM" id="SSF53800">
    <property type="entry name" value="Chelatase"/>
    <property type="match status" value="1"/>
</dbReference>
<organism evidence="4">
    <name type="scientific">Candidatus Kentrum sp. UNK</name>
    <dbReference type="NCBI Taxonomy" id="2126344"/>
    <lineage>
        <taxon>Bacteria</taxon>
        <taxon>Pseudomonadati</taxon>
        <taxon>Pseudomonadota</taxon>
        <taxon>Gammaproteobacteria</taxon>
        <taxon>Candidatus Kentrum</taxon>
    </lineage>
</organism>
<dbReference type="AlphaFoldDB" id="A0A451AXI4"/>
<dbReference type="InterPro" id="IPR002762">
    <property type="entry name" value="CbiX-like"/>
</dbReference>
<name>A0A451AXI4_9GAMM</name>
<keyword evidence="2" id="KW-0456">Lyase</keyword>
<reference evidence="4" key="1">
    <citation type="submission" date="2019-02" db="EMBL/GenBank/DDBJ databases">
        <authorList>
            <person name="Gruber-Vodicka R. H."/>
            <person name="Seah K. B. B."/>
        </authorList>
    </citation>
    <scope>NUCLEOTIDE SEQUENCE</scope>
    <source>
        <strain evidence="4">BECK_BY19</strain>
        <strain evidence="3">BECK_BY8</strain>
    </source>
</reference>
<gene>
    <name evidence="3" type="ORF">BECKUNK1418G_GA0071005_103916</name>
    <name evidence="4" type="ORF">BECKUNK1418H_GA0071006_103716</name>
</gene>
<evidence type="ECO:0000256" key="2">
    <source>
        <dbReference type="ARBA" id="ARBA00023239"/>
    </source>
</evidence>
<dbReference type="EMBL" id="CAADFZ010000039">
    <property type="protein sequence ID" value="VFK63899.1"/>
    <property type="molecule type" value="Genomic_DNA"/>
</dbReference>
<dbReference type="CDD" id="cd03416">
    <property type="entry name" value="CbiX_SirB_N"/>
    <property type="match status" value="1"/>
</dbReference>
<evidence type="ECO:0000313" key="4">
    <source>
        <dbReference type="EMBL" id="VFK70743.1"/>
    </source>
</evidence>
<proteinExistence type="predicted"/>
<evidence type="ECO:0000313" key="3">
    <source>
        <dbReference type="EMBL" id="VFK63899.1"/>
    </source>
</evidence>